<name>A0A6S6PA17_9MYCO</name>
<dbReference type="RefSeq" id="WP_232100385.1">
    <property type="nucleotide sequence ID" value="NZ_AP023287.1"/>
</dbReference>
<sequence length="206" mass="23500">MSAVRHLSEEDGSDGRKPMNPKHLRRTLYWLALDWIHLRDAMPSPMRGTDSGRRSNSRVYGHPAEWASDKAAEITDLLSSWHDLMAEHRNEKPPPRGGEERRLVAAWQYLEPRCEQLVEIVDAEDLKELPDLHYRIRRTLGATVPKYTLPIPCPNEECELRTLVRVQGVGQDFISCDSCGYTIKEVHYPLLIRMTLDAFINGAAAA</sequence>
<accession>A0A6S6PA17</accession>
<evidence type="ECO:0000256" key="1">
    <source>
        <dbReference type="SAM" id="MobiDB-lite"/>
    </source>
</evidence>
<protein>
    <submittedName>
        <fullName evidence="2">Uncharacterized protein</fullName>
    </submittedName>
</protein>
<feature type="region of interest" description="Disordered" evidence="1">
    <location>
        <begin position="1"/>
        <end position="20"/>
    </location>
</feature>
<dbReference type="AlphaFoldDB" id="A0A6S6PA17"/>
<evidence type="ECO:0000313" key="2">
    <source>
        <dbReference type="EMBL" id="BCI54962.1"/>
    </source>
</evidence>
<dbReference type="EMBL" id="AP023287">
    <property type="protein sequence ID" value="BCI54962.1"/>
    <property type="molecule type" value="Genomic_DNA"/>
</dbReference>
<dbReference type="Proteomes" id="UP000515734">
    <property type="component" value="Chromosome"/>
</dbReference>
<organism evidence="2 3">
    <name type="scientific">Mycolicibacterium litorale</name>
    <dbReference type="NCBI Taxonomy" id="758802"/>
    <lineage>
        <taxon>Bacteria</taxon>
        <taxon>Bacillati</taxon>
        <taxon>Actinomycetota</taxon>
        <taxon>Actinomycetes</taxon>
        <taxon>Mycobacteriales</taxon>
        <taxon>Mycobacteriaceae</taxon>
        <taxon>Mycolicibacterium</taxon>
    </lineage>
</organism>
<proteinExistence type="predicted"/>
<reference evidence="2 3" key="1">
    <citation type="submission" date="2020-07" db="EMBL/GenBank/DDBJ databases">
        <title>Complete genome sequence of Mycolicibacterium litorale like strain isolated from cardiac implantable electronic device infection.</title>
        <authorList>
            <person name="Fukano H."/>
            <person name="Miyama H."/>
            <person name="Hoshino Y."/>
        </authorList>
    </citation>
    <scope>NUCLEOTIDE SEQUENCE [LARGE SCALE GENOMIC DNA]</scope>
    <source>
        <strain evidence="2 3">NIIDNTM18</strain>
    </source>
</reference>
<evidence type="ECO:0000313" key="3">
    <source>
        <dbReference type="Proteomes" id="UP000515734"/>
    </source>
</evidence>
<gene>
    <name evidence="2" type="ORF">NIIDNTM18_42400</name>
</gene>
<feature type="compositionally biased region" description="Basic and acidic residues" evidence="1">
    <location>
        <begin position="1"/>
        <end position="17"/>
    </location>
</feature>